<dbReference type="PANTHER" id="PTHR42736">
    <property type="entry name" value="PROTEIN-GLUTAMINE GAMMA-GLUTAMYLTRANSFERASE"/>
    <property type="match status" value="1"/>
</dbReference>
<dbReference type="EMBL" id="BJYE01000037">
    <property type="protein sequence ID" value="GEN57701.1"/>
    <property type="molecule type" value="Genomic_DNA"/>
</dbReference>
<feature type="domain" description="Transglutaminase-like" evidence="2">
    <location>
        <begin position="455"/>
        <end position="525"/>
    </location>
</feature>
<dbReference type="AlphaFoldDB" id="A0A511X437"/>
<name>A0A511X437_9BACI</name>
<gene>
    <name evidence="3" type="primary">yebA</name>
    <name evidence="3" type="ORF">HAL01_21650</name>
</gene>
<feature type="transmembrane region" description="Helical" evidence="1">
    <location>
        <begin position="144"/>
        <end position="163"/>
    </location>
</feature>
<dbReference type="SUPFAM" id="SSF54001">
    <property type="entry name" value="Cysteine proteinases"/>
    <property type="match status" value="1"/>
</dbReference>
<feature type="transmembrane region" description="Helical" evidence="1">
    <location>
        <begin position="205"/>
        <end position="223"/>
    </location>
</feature>
<keyword evidence="1" id="KW-0472">Membrane</keyword>
<dbReference type="InterPro" id="IPR052901">
    <property type="entry name" value="Bact_TGase-like"/>
</dbReference>
<proteinExistence type="predicted"/>
<reference evidence="3 4" key="1">
    <citation type="submission" date="2019-07" db="EMBL/GenBank/DDBJ databases">
        <title>Whole genome shotgun sequence of Halolactibacillus alkaliphilus NBRC 103919.</title>
        <authorList>
            <person name="Hosoyama A."/>
            <person name="Uohara A."/>
            <person name="Ohji S."/>
            <person name="Ichikawa N."/>
        </authorList>
    </citation>
    <scope>NUCLEOTIDE SEQUENCE [LARGE SCALE GENOMIC DNA]</scope>
    <source>
        <strain evidence="3 4">NBRC 103919</strain>
    </source>
</reference>
<accession>A0A511X437</accession>
<dbReference type="RefSeq" id="WP_170243729.1">
    <property type="nucleotide sequence ID" value="NZ_BJYE01000037.1"/>
</dbReference>
<protein>
    <recommendedName>
        <fullName evidence="2">Transglutaminase-like domain-containing protein</fullName>
    </recommendedName>
</protein>
<feature type="transmembrane region" description="Helical" evidence="1">
    <location>
        <begin position="169"/>
        <end position="185"/>
    </location>
</feature>
<sequence>MINKHQNVVDNVLAFLIYMISFYLFRLWLWPLIELKVIAYPNLLVLFSAVMFLLSFLRLPLIVSSIFKITAGLFVLDRLYLLPSPFTAPWLGAIVEELIVNQQALFAAEWHRVSPFGEMLLMLVLINIIAYLLYYWLVKMHRVFLFNVLTLIYLTVMDTFTPYQLYPRLLLMMFLMITLMMFNSLRKKMINDRLVVTGSHLLARLILPLLVMFGLFMTVYNQLPIREPTWPDPVPFITGGFQQGETERRIGYGEDDSVLGGSLADNDALVFRAIAEEPNYWRVDAKEVYTGRGWERQSDPQFVPYTALTLSTQTAELIYSDQTNFNKVAYPYHLRAIDAGQAAYRHDPEIGLVEPVGAFKIDRITLAYEPPVYEEATLDQLTLPYETPVDPVYLALPNTLPERVHQLAAEIKGNETNPYRIAQRMERYFKQTGFLYQTEDVEVPGENKDYVDQFLFESRAGYCDNFSTSMVVMLRSVGIPARWVKGFNTGTENADNYYEVRQNNAHSWVEVYFEDIGWMPFEPTVGFTSPRQMLTNVDMPVEEEDAFENDESSVEDQLEEADLINNENEETSAKEAESVSEDAMRIDMRVVYISLCVLMTMFVVSLLLFWRRVLYYMMRKSYLPFVSEQGAVKAVSRLFFLLRLMNKKRSPEETLKQYGERLDQDYDTNGFSQLILSYEKIVYGNRWDENTKEAIEKFYLFALQSILS</sequence>
<dbReference type="SMART" id="SM00460">
    <property type="entry name" value="TGc"/>
    <property type="match status" value="1"/>
</dbReference>
<dbReference type="STRING" id="442899.SAMN05720591_13518"/>
<organism evidence="3 4">
    <name type="scientific">Halolactibacillus alkaliphilus</name>
    <dbReference type="NCBI Taxonomy" id="442899"/>
    <lineage>
        <taxon>Bacteria</taxon>
        <taxon>Bacillati</taxon>
        <taxon>Bacillota</taxon>
        <taxon>Bacilli</taxon>
        <taxon>Bacillales</taxon>
        <taxon>Bacillaceae</taxon>
        <taxon>Halolactibacillus</taxon>
    </lineage>
</organism>
<dbReference type="Pfam" id="PF01841">
    <property type="entry name" value="Transglut_core"/>
    <property type="match status" value="1"/>
</dbReference>
<dbReference type="InterPro" id="IPR038765">
    <property type="entry name" value="Papain-like_cys_pep_sf"/>
</dbReference>
<feature type="transmembrane region" description="Helical" evidence="1">
    <location>
        <begin position="119"/>
        <end position="137"/>
    </location>
</feature>
<keyword evidence="1" id="KW-0812">Transmembrane</keyword>
<feature type="transmembrane region" description="Helical" evidence="1">
    <location>
        <begin position="590"/>
        <end position="610"/>
    </location>
</feature>
<keyword evidence="4" id="KW-1185">Reference proteome</keyword>
<evidence type="ECO:0000313" key="3">
    <source>
        <dbReference type="EMBL" id="GEN57701.1"/>
    </source>
</evidence>
<dbReference type="Proteomes" id="UP000321400">
    <property type="component" value="Unassembled WGS sequence"/>
</dbReference>
<dbReference type="InterPro" id="IPR002931">
    <property type="entry name" value="Transglutaminase-like"/>
</dbReference>
<comment type="caution">
    <text evidence="3">The sequence shown here is derived from an EMBL/GenBank/DDBJ whole genome shotgun (WGS) entry which is preliminary data.</text>
</comment>
<evidence type="ECO:0000259" key="2">
    <source>
        <dbReference type="SMART" id="SM00460"/>
    </source>
</evidence>
<keyword evidence="1" id="KW-1133">Transmembrane helix</keyword>
<dbReference type="Gene3D" id="3.10.620.30">
    <property type="match status" value="1"/>
</dbReference>
<evidence type="ECO:0000313" key="4">
    <source>
        <dbReference type="Proteomes" id="UP000321400"/>
    </source>
</evidence>
<feature type="transmembrane region" description="Helical" evidence="1">
    <location>
        <begin position="12"/>
        <end position="31"/>
    </location>
</feature>
<evidence type="ECO:0000256" key="1">
    <source>
        <dbReference type="SAM" id="Phobius"/>
    </source>
</evidence>
<dbReference type="PANTHER" id="PTHR42736:SF1">
    <property type="entry name" value="PROTEIN-GLUTAMINE GAMMA-GLUTAMYLTRANSFERASE"/>
    <property type="match status" value="1"/>
</dbReference>